<dbReference type="InterPro" id="IPR013325">
    <property type="entry name" value="RNA_pol_sigma_r2"/>
</dbReference>
<dbReference type="InterPro" id="IPR007630">
    <property type="entry name" value="RNA_pol_sigma70_r4"/>
</dbReference>
<dbReference type="Pfam" id="PF04539">
    <property type="entry name" value="Sigma70_r3"/>
    <property type="match status" value="1"/>
</dbReference>
<dbReference type="GO" id="GO:0003677">
    <property type="term" value="F:DNA binding"/>
    <property type="evidence" value="ECO:0007669"/>
    <property type="project" value="UniProtKB-KW"/>
</dbReference>
<dbReference type="Pfam" id="PF04545">
    <property type="entry name" value="Sigma70_r4"/>
    <property type="match status" value="1"/>
</dbReference>
<dbReference type="CDD" id="cd06171">
    <property type="entry name" value="Sigma70_r4"/>
    <property type="match status" value="1"/>
</dbReference>
<accession>A0A9D2K5B9</accession>
<dbReference type="InterPro" id="IPR007627">
    <property type="entry name" value="RNA_pol_sigma70_r2"/>
</dbReference>
<keyword evidence="4" id="KW-0238">DNA-binding</keyword>
<reference evidence="7" key="2">
    <citation type="submission" date="2021-04" db="EMBL/GenBank/DDBJ databases">
        <authorList>
            <person name="Gilroy R."/>
        </authorList>
    </citation>
    <scope>NUCLEOTIDE SEQUENCE</scope>
    <source>
        <strain evidence="7">ChiBcec1-1093</strain>
    </source>
</reference>
<sequence>MDETMRLIQMAHEGDKAARDRLVEDNVGLVWSIVRRFAGRGHELEDLFQIGSIGLLKAIDKFDLSFDVRFSTYAVPMITGEIKRFLRDDGMIKVSRSVKELGMKVGAARESLSGALGREPTIEEIAGELKVSREEVAASLEAGAEVESLYRPFGKNDGQELCLMDRLEEKEDAEENLLNRMVLRELISQLEPKEREIIIRRYFYNQTQSAIAADLEISQVQVSRLEKRILRQMREKL</sequence>
<protein>
    <submittedName>
        <fullName evidence="7">RNA polymerase sporulation sigma factor SigF</fullName>
    </submittedName>
</protein>
<evidence type="ECO:0000313" key="8">
    <source>
        <dbReference type="Proteomes" id="UP000824101"/>
    </source>
</evidence>
<dbReference type="PANTHER" id="PTHR30603:SF19">
    <property type="entry name" value="RNA POLYMERASE SIGMA-F FACTOR"/>
    <property type="match status" value="1"/>
</dbReference>
<dbReference type="Gene3D" id="1.20.120.1810">
    <property type="match status" value="1"/>
</dbReference>
<dbReference type="Proteomes" id="UP000824101">
    <property type="component" value="Unassembled WGS sequence"/>
</dbReference>
<reference evidence="7" key="1">
    <citation type="journal article" date="2021" name="PeerJ">
        <title>Extensive microbial diversity within the chicken gut microbiome revealed by metagenomics and culture.</title>
        <authorList>
            <person name="Gilroy R."/>
            <person name="Ravi A."/>
            <person name="Getino M."/>
            <person name="Pursley I."/>
            <person name="Horton D.L."/>
            <person name="Alikhan N.F."/>
            <person name="Baker D."/>
            <person name="Gharbi K."/>
            <person name="Hall N."/>
            <person name="Watson M."/>
            <person name="Adriaenssens E.M."/>
            <person name="Foster-Nyarko E."/>
            <person name="Jarju S."/>
            <person name="Secka A."/>
            <person name="Antonio M."/>
            <person name="Oren A."/>
            <person name="Chaudhuri R.R."/>
            <person name="La Ragione R."/>
            <person name="Hildebrand F."/>
            <person name="Pallen M.J."/>
        </authorList>
    </citation>
    <scope>NUCLEOTIDE SEQUENCE</scope>
    <source>
        <strain evidence="7">ChiBcec1-1093</strain>
    </source>
</reference>
<keyword evidence="1" id="KW-0749">Sporulation</keyword>
<evidence type="ECO:0000256" key="1">
    <source>
        <dbReference type="ARBA" id="ARBA00022969"/>
    </source>
</evidence>
<proteinExistence type="predicted"/>
<evidence type="ECO:0000313" key="7">
    <source>
        <dbReference type="EMBL" id="HIZ78487.1"/>
    </source>
</evidence>
<dbReference type="GO" id="GO:0030435">
    <property type="term" value="P:sporulation resulting in formation of a cellular spore"/>
    <property type="evidence" value="ECO:0007669"/>
    <property type="project" value="UniProtKB-KW"/>
</dbReference>
<dbReference type="InterPro" id="IPR014236">
    <property type="entry name" value="RNA_pol_sigma-F"/>
</dbReference>
<dbReference type="PROSITE" id="PS00715">
    <property type="entry name" value="SIGMA70_1"/>
    <property type="match status" value="1"/>
</dbReference>
<dbReference type="InterPro" id="IPR014322">
    <property type="entry name" value="RNA_pol_sigma-B/F/G"/>
</dbReference>
<dbReference type="SUPFAM" id="SSF88659">
    <property type="entry name" value="Sigma3 and sigma4 domains of RNA polymerase sigma factors"/>
    <property type="match status" value="2"/>
</dbReference>
<dbReference type="InterPro" id="IPR014284">
    <property type="entry name" value="RNA_pol_sigma-70_dom"/>
</dbReference>
<dbReference type="InterPro" id="IPR050239">
    <property type="entry name" value="Sigma-70_RNA_pol_init_factors"/>
</dbReference>
<dbReference type="NCBIfam" id="TIGR02980">
    <property type="entry name" value="SigBFG"/>
    <property type="match status" value="1"/>
</dbReference>
<dbReference type="SUPFAM" id="SSF88946">
    <property type="entry name" value="Sigma2 domain of RNA polymerase sigma factors"/>
    <property type="match status" value="1"/>
</dbReference>
<organism evidence="7 8">
    <name type="scientific">Candidatus Lachnoclostridium stercorigallinarum</name>
    <dbReference type="NCBI Taxonomy" id="2838634"/>
    <lineage>
        <taxon>Bacteria</taxon>
        <taxon>Bacillati</taxon>
        <taxon>Bacillota</taxon>
        <taxon>Clostridia</taxon>
        <taxon>Lachnospirales</taxon>
        <taxon>Lachnospiraceae</taxon>
    </lineage>
</organism>
<evidence type="ECO:0000259" key="6">
    <source>
        <dbReference type="PROSITE" id="PS00715"/>
    </source>
</evidence>
<gene>
    <name evidence="7" type="primary">sigF</name>
    <name evidence="7" type="ORF">IAA17_01665</name>
</gene>
<dbReference type="GO" id="GO:0016987">
    <property type="term" value="F:sigma factor activity"/>
    <property type="evidence" value="ECO:0007669"/>
    <property type="project" value="UniProtKB-KW"/>
</dbReference>
<feature type="domain" description="RNA polymerase sigma-70" evidence="6">
    <location>
        <begin position="46"/>
        <end position="59"/>
    </location>
</feature>
<dbReference type="InterPro" id="IPR007624">
    <property type="entry name" value="RNA_pol_sigma70_r3"/>
</dbReference>
<evidence type="ECO:0000256" key="3">
    <source>
        <dbReference type="ARBA" id="ARBA00023082"/>
    </source>
</evidence>
<evidence type="ECO:0000256" key="4">
    <source>
        <dbReference type="ARBA" id="ARBA00023125"/>
    </source>
</evidence>
<dbReference type="InterPro" id="IPR000943">
    <property type="entry name" value="RNA_pol_sigma70"/>
</dbReference>
<dbReference type="InterPro" id="IPR036388">
    <property type="entry name" value="WH-like_DNA-bd_sf"/>
</dbReference>
<name>A0A9D2K5B9_9FIRM</name>
<dbReference type="EMBL" id="DXBC01000028">
    <property type="protein sequence ID" value="HIZ78487.1"/>
    <property type="molecule type" value="Genomic_DNA"/>
</dbReference>
<dbReference type="Pfam" id="PF04542">
    <property type="entry name" value="Sigma70_r2"/>
    <property type="match status" value="1"/>
</dbReference>
<dbReference type="NCBIfam" id="NF004052">
    <property type="entry name" value="PRK05572.1"/>
    <property type="match status" value="1"/>
</dbReference>
<dbReference type="Gene3D" id="1.10.10.10">
    <property type="entry name" value="Winged helix-like DNA-binding domain superfamily/Winged helix DNA-binding domain"/>
    <property type="match status" value="2"/>
</dbReference>
<keyword evidence="3" id="KW-0731">Sigma factor</keyword>
<dbReference type="NCBIfam" id="TIGR02885">
    <property type="entry name" value="spore_sigF"/>
    <property type="match status" value="1"/>
</dbReference>
<dbReference type="PRINTS" id="PR00046">
    <property type="entry name" value="SIGMA70FCT"/>
</dbReference>
<keyword evidence="2" id="KW-0805">Transcription regulation</keyword>
<evidence type="ECO:0000256" key="5">
    <source>
        <dbReference type="ARBA" id="ARBA00023163"/>
    </source>
</evidence>
<dbReference type="GO" id="GO:0006352">
    <property type="term" value="P:DNA-templated transcription initiation"/>
    <property type="evidence" value="ECO:0007669"/>
    <property type="project" value="InterPro"/>
</dbReference>
<dbReference type="InterPro" id="IPR013324">
    <property type="entry name" value="RNA_pol_sigma_r3/r4-like"/>
</dbReference>
<comment type="caution">
    <text evidence="7">The sequence shown here is derived from an EMBL/GenBank/DDBJ whole genome shotgun (WGS) entry which is preliminary data.</text>
</comment>
<dbReference type="PANTHER" id="PTHR30603">
    <property type="entry name" value="RNA POLYMERASE SIGMA FACTOR RPO"/>
    <property type="match status" value="1"/>
</dbReference>
<dbReference type="AlphaFoldDB" id="A0A9D2K5B9"/>
<dbReference type="NCBIfam" id="TIGR02937">
    <property type="entry name" value="sigma70-ECF"/>
    <property type="match status" value="1"/>
</dbReference>
<evidence type="ECO:0000256" key="2">
    <source>
        <dbReference type="ARBA" id="ARBA00023015"/>
    </source>
</evidence>
<keyword evidence="5" id="KW-0804">Transcription</keyword>